<reference evidence="1" key="1">
    <citation type="submission" date="2021-02" db="EMBL/GenBank/DDBJ databases">
        <authorList>
            <person name="Nowell W R."/>
        </authorList>
    </citation>
    <scope>NUCLEOTIDE SEQUENCE</scope>
</reference>
<name>A0A815CU12_9BILA</name>
<comment type="caution">
    <text evidence="1">The sequence shown here is derived from an EMBL/GenBank/DDBJ whole genome shotgun (WGS) entry which is preliminary data.</text>
</comment>
<dbReference type="EMBL" id="CAJOAZ010000115">
    <property type="protein sequence ID" value="CAF3538277.1"/>
    <property type="molecule type" value="Genomic_DNA"/>
</dbReference>
<organism evidence="1 3">
    <name type="scientific">Adineta steineri</name>
    <dbReference type="NCBI Taxonomy" id="433720"/>
    <lineage>
        <taxon>Eukaryota</taxon>
        <taxon>Metazoa</taxon>
        <taxon>Spiralia</taxon>
        <taxon>Gnathifera</taxon>
        <taxon>Rotifera</taxon>
        <taxon>Eurotatoria</taxon>
        <taxon>Bdelloidea</taxon>
        <taxon>Adinetida</taxon>
        <taxon>Adinetidae</taxon>
        <taxon>Adineta</taxon>
    </lineage>
</organism>
<gene>
    <name evidence="1" type="ORF">JYZ213_LOCUS31634</name>
    <name evidence="2" type="ORF">OXD698_LOCUS3301</name>
</gene>
<dbReference type="EMBL" id="CAJNOG010000540">
    <property type="protein sequence ID" value="CAF1288432.1"/>
    <property type="molecule type" value="Genomic_DNA"/>
</dbReference>
<sequence>MMSLFAAVSPVKKYAIEHSFVPLITSSELFIVTYDEYPRPLIRLFNNSCNQIMCLYVPSLLVDMCYSSDFDSFIFLTTTCLYKLNPSIGKIELINDYNLLQDNRSMSSICSTNDQRLFILYRFGEYLDTYPKGKRIWKRRHLCDSVSEDIALIRSSKDKNNDSYIFSLLIVEWNGVWRVDIFSSSLHKLHTGFRFNGWTRDVWLSEWSPYKSWFVGSTYRLMIDSKGQPINISTNEFDSDIINMIWMTNINDNNKIKMIVTKGQKLLTFFK</sequence>
<protein>
    <submittedName>
        <fullName evidence="1">Uncharacterized protein</fullName>
    </submittedName>
</protein>
<dbReference type="Proteomes" id="UP000663844">
    <property type="component" value="Unassembled WGS sequence"/>
</dbReference>
<evidence type="ECO:0000313" key="1">
    <source>
        <dbReference type="EMBL" id="CAF1288432.1"/>
    </source>
</evidence>
<evidence type="ECO:0000313" key="3">
    <source>
        <dbReference type="Proteomes" id="UP000663845"/>
    </source>
</evidence>
<dbReference type="AlphaFoldDB" id="A0A815CU12"/>
<dbReference type="Proteomes" id="UP000663845">
    <property type="component" value="Unassembled WGS sequence"/>
</dbReference>
<proteinExistence type="predicted"/>
<accession>A0A815CU12</accession>
<evidence type="ECO:0000313" key="2">
    <source>
        <dbReference type="EMBL" id="CAF3538277.1"/>
    </source>
</evidence>